<comment type="cofactor">
    <cofactor evidence="2">
        <name>Mg(2+)</name>
        <dbReference type="ChEBI" id="CHEBI:18420"/>
    </cofactor>
</comment>
<dbReference type="GO" id="GO:0046872">
    <property type="term" value="F:metal ion binding"/>
    <property type="evidence" value="ECO:0007669"/>
    <property type="project" value="UniProtKB-KW"/>
</dbReference>
<dbReference type="PROSITE" id="PS00793">
    <property type="entry name" value="DHPS_2"/>
    <property type="match status" value="1"/>
</dbReference>
<dbReference type="AlphaFoldDB" id="A0AA42C5X7"/>
<sequence length="269" mass="29821">MDLTNPVVMGILNVSPNSFYDGGKYATEEDILKRTEQMLKEGADIIDVGAVSTRPGSDSVSTKEELTRLLPAVTAIRKQFPNVPMSIDTFRSWVALRVIDEIGECIVNDISGGDFDEHMFDTIAKLGVPYILMHIQGNPKTMQENPHYDDVIKDISKYFSEKVRKLTKAGVKDVILDPGFGFGKSVEDNYDLLNRLDSFKVFQLPVLVGVSRKSMIHKLLEVTPEESLPGTITANTMALLGGADILRVHDVKEAVHAITLFKKLKEVAK</sequence>
<keyword evidence="5 10" id="KW-0808">Transferase</keyword>
<dbReference type="EC" id="2.5.1.15" evidence="4"/>
<evidence type="ECO:0000256" key="6">
    <source>
        <dbReference type="ARBA" id="ARBA00022723"/>
    </source>
</evidence>
<evidence type="ECO:0000256" key="8">
    <source>
        <dbReference type="ARBA" id="ARBA00022909"/>
    </source>
</evidence>
<gene>
    <name evidence="10" type="primary">folP</name>
    <name evidence="10" type="ORF">N2K84_04520</name>
</gene>
<dbReference type="GO" id="GO:0004156">
    <property type="term" value="F:dihydropteroate synthase activity"/>
    <property type="evidence" value="ECO:0007669"/>
    <property type="project" value="UniProtKB-EC"/>
</dbReference>
<evidence type="ECO:0000256" key="7">
    <source>
        <dbReference type="ARBA" id="ARBA00022842"/>
    </source>
</evidence>
<dbReference type="RefSeq" id="WP_282590593.1">
    <property type="nucleotide sequence ID" value="NZ_JAPAAF010000004.1"/>
</dbReference>
<dbReference type="InterPro" id="IPR006390">
    <property type="entry name" value="DHP_synth_dom"/>
</dbReference>
<evidence type="ECO:0000313" key="10">
    <source>
        <dbReference type="EMBL" id="MCW0481984.1"/>
    </source>
</evidence>
<dbReference type="GO" id="GO:0005829">
    <property type="term" value="C:cytosol"/>
    <property type="evidence" value="ECO:0007669"/>
    <property type="project" value="TreeGrafter"/>
</dbReference>
<dbReference type="GO" id="GO:0046654">
    <property type="term" value="P:tetrahydrofolate biosynthetic process"/>
    <property type="evidence" value="ECO:0007669"/>
    <property type="project" value="TreeGrafter"/>
</dbReference>
<evidence type="ECO:0000256" key="5">
    <source>
        <dbReference type="ARBA" id="ARBA00022679"/>
    </source>
</evidence>
<dbReference type="Proteomes" id="UP001163821">
    <property type="component" value="Unassembled WGS sequence"/>
</dbReference>
<comment type="caution">
    <text evidence="10">The sequence shown here is derived from an EMBL/GenBank/DDBJ whole genome shotgun (WGS) entry which is preliminary data.</text>
</comment>
<evidence type="ECO:0000256" key="1">
    <source>
        <dbReference type="ARBA" id="ARBA00000012"/>
    </source>
</evidence>
<accession>A0AA42C5X7</accession>
<protein>
    <recommendedName>
        <fullName evidence="4">dihydropteroate synthase</fullName>
        <ecNumber evidence="4">2.5.1.15</ecNumber>
    </recommendedName>
</protein>
<dbReference type="InterPro" id="IPR011005">
    <property type="entry name" value="Dihydropteroate_synth-like_sf"/>
</dbReference>
<dbReference type="InterPro" id="IPR045031">
    <property type="entry name" value="DHP_synth-like"/>
</dbReference>
<keyword evidence="7" id="KW-0460">Magnesium</keyword>
<dbReference type="CDD" id="cd00739">
    <property type="entry name" value="DHPS"/>
    <property type="match status" value="1"/>
</dbReference>
<keyword evidence="6" id="KW-0479">Metal-binding</keyword>
<dbReference type="PROSITE" id="PS50972">
    <property type="entry name" value="PTERIN_BINDING"/>
    <property type="match status" value="1"/>
</dbReference>
<reference evidence="10" key="1">
    <citation type="submission" date="2022-10" db="EMBL/GenBank/DDBJ databases">
        <title>Gaoshiqiia sediminis gen. nov., sp. nov., isolated from coastal sediment.</title>
        <authorList>
            <person name="Yu W.X."/>
            <person name="Mu D.S."/>
            <person name="Du J.Z."/>
            <person name="Liang Y.Q."/>
        </authorList>
    </citation>
    <scope>NUCLEOTIDE SEQUENCE</scope>
    <source>
        <strain evidence="10">A06</strain>
    </source>
</reference>
<dbReference type="NCBIfam" id="TIGR01496">
    <property type="entry name" value="DHPS"/>
    <property type="match status" value="1"/>
</dbReference>
<dbReference type="EMBL" id="JAPAAF010000004">
    <property type="protein sequence ID" value="MCW0481984.1"/>
    <property type="molecule type" value="Genomic_DNA"/>
</dbReference>
<dbReference type="InterPro" id="IPR000489">
    <property type="entry name" value="Pterin-binding_dom"/>
</dbReference>
<organism evidence="10 11">
    <name type="scientific">Gaoshiqia sediminis</name>
    <dbReference type="NCBI Taxonomy" id="2986998"/>
    <lineage>
        <taxon>Bacteria</taxon>
        <taxon>Pseudomonadati</taxon>
        <taxon>Bacteroidota</taxon>
        <taxon>Bacteroidia</taxon>
        <taxon>Marinilabiliales</taxon>
        <taxon>Prolixibacteraceae</taxon>
        <taxon>Gaoshiqia</taxon>
    </lineage>
</organism>
<dbReference type="Gene3D" id="3.20.20.20">
    <property type="entry name" value="Dihydropteroate synthase-like"/>
    <property type="match status" value="1"/>
</dbReference>
<comment type="catalytic activity">
    <reaction evidence="1">
        <text>(7,8-dihydropterin-6-yl)methyl diphosphate + 4-aminobenzoate = 7,8-dihydropteroate + diphosphate</text>
        <dbReference type="Rhea" id="RHEA:19949"/>
        <dbReference type="ChEBI" id="CHEBI:17836"/>
        <dbReference type="ChEBI" id="CHEBI:17839"/>
        <dbReference type="ChEBI" id="CHEBI:33019"/>
        <dbReference type="ChEBI" id="CHEBI:72950"/>
        <dbReference type="EC" id="2.5.1.15"/>
    </reaction>
</comment>
<dbReference type="PANTHER" id="PTHR20941">
    <property type="entry name" value="FOLATE SYNTHESIS PROTEINS"/>
    <property type="match status" value="1"/>
</dbReference>
<dbReference type="GO" id="GO:0046656">
    <property type="term" value="P:folic acid biosynthetic process"/>
    <property type="evidence" value="ECO:0007669"/>
    <property type="project" value="UniProtKB-KW"/>
</dbReference>
<proteinExistence type="predicted"/>
<comment type="pathway">
    <text evidence="3">Cofactor biosynthesis; tetrahydrofolate biosynthesis; 7,8-dihydrofolate from 2-amino-4-hydroxy-6-hydroxymethyl-7,8-dihydropteridine diphosphate and 4-aminobenzoate: step 1/2.</text>
</comment>
<evidence type="ECO:0000256" key="2">
    <source>
        <dbReference type="ARBA" id="ARBA00001946"/>
    </source>
</evidence>
<evidence type="ECO:0000259" key="9">
    <source>
        <dbReference type="PROSITE" id="PS50972"/>
    </source>
</evidence>
<evidence type="ECO:0000313" key="11">
    <source>
        <dbReference type="Proteomes" id="UP001163821"/>
    </source>
</evidence>
<name>A0AA42C5X7_9BACT</name>
<keyword evidence="8" id="KW-0289">Folate biosynthesis</keyword>
<evidence type="ECO:0000256" key="4">
    <source>
        <dbReference type="ARBA" id="ARBA00012458"/>
    </source>
</evidence>
<feature type="domain" description="Pterin-binding" evidence="9">
    <location>
        <begin position="6"/>
        <end position="259"/>
    </location>
</feature>
<dbReference type="PANTHER" id="PTHR20941:SF1">
    <property type="entry name" value="FOLIC ACID SYNTHESIS PROTEIN FOL1"/>
    <property type="match status" value="1"/>
</dbReference>
<dbReference type="Pfam" id="PF00809">
    <property type="entry name" value="Pterin_bind"/>
    <property type="match status" value="1"/>
</dbReference>
<evidence type="ECO:0000256" key="3">
    <source>
        <dbReference type="ARBA" id="ARBA00004763"/>
    </source>
</evidence>
<keyword evidence="11" id="KW-1185">Reference proteome</keyword>
<dbReference type="SUPFAM" id="SSF51717">
    <property type="entry name" value="Dihydropteroate synthetase-like"/>
    <property type="match status" value="1"/>
</dbReference>